<dbReference type="PANTHER" id="PTHR38480:SF1">
    <property type="entry name" value="SLR0254 PROTEIN"/>
    <property type="match status" value="1"/>
</dbReference>
<gene>
    <name evidence="7" type="ORF">GCM10009102_28400</name>
</gene>
<comment type="subcellular location">
    <subcellularLocation>
        <location evidence="1">Membrane</location>
        <topology evidence="1">Multi-pass membrane protein</topology>
    </subcellularLocation>
</comment>
<reference evidence="7 8" key="1">
    <citation type="journal article" date="2019" name="Int. J. Syst. Evol. Microbiol.">
        <title>The Global Catalogue of Microorganisms (GCM) 10K type strain sequencing project: providing services to taxonomists for standard genome sequencing and annotation.</title>
        <authorList>
            <consortium name="The Broad Institute Genomics Platform"/>
            <consortium name="The Broad Institute Genome Sequencing Center for Infectious Disease"/>
            <person name="Wu L."/>
            <person name="Ma J."/>
        </authorList>
    </citation>
    <scope>NUCLEOTIDE SEQUENCE [LARGE SCALE GENOMIC DNA]</scope>
    <source>
        <strain evidence="7 8">JCM 14603</strain>
    </source>
</reference>
<keyword evidence="2 5" id="KW-0812">Transmembrane</keyword>
<evidence type="ECO:0000256" key="3">
    <source>
        <dbReference type="ARBA" id="ARBA00022989"/>
    </source>
</evidence>
<evidence type="ECO:0000256" key="5">
    <source>
        <dbReference type="SAM" id="Phobius"/>
    </source>
</evidence>
<name>A0ABN1HYZ8_9SPHN</name>
<dbReference type="Proteomes" id="UP001500238">
    <property type="component" value="Unassembled WGS sequence"/>
</dbReference>
<dbReference type="RefSeq" id="WP_163957014.1">
    <property type="nucleotide sequence ID" value="NZ_BAAAES010000010.1"/>
</dbReference>
<evidence type="ECO:0000256" key="1">
    <source>
        <dbReference type="ARBA" id="ARBA00004141"/>
    </source>
</evidence>
<keyword evidence="3 5" id="KW-1133">Transmembrane helix</keyword>
<evidence type="ECO:0000259" key="6">
    <source>
        <dbReference type="Pfam" id="PF06271"/>
    </source>
</evidence>
<sequence length="284" mass="30579">MRLVRRTKAPATLHRGFVTPEGVDLRLELGGAGTRAAAFLIDLGAMLIVLILATIALAYIDRSTGADIAKILWLIGAFLLRNGWFVLFEMGGRGATPGKRLMGLRVVARDGARLTAGAVLARNAMREIEVFLPLSFLGAQAAAGTADAFLTIFALLWTGIFLFFPLFNRDRLRVGDLVAGTWVVQTAIRALAIDLGTATERPRAMFPEAALALYGVYELQTLEDVLRGGDPVAIGAVAATIRRKADLPDHGDDAAFLADYYTALCARLESGLLVGRHRRDKFAG</sequence>
<evidence type="ECO:0000313" key="8">
    <source>
        <dbReference type="Proteomes" id="UP001500238"/>
    </source>
</evidence>
<dbReference type="EMBL" id="BAAAES010000010">
    <property type="protein sequence ID" value="GAA0674646.1"/>
    <property type="molecule type" value="Genomic_DNA"/>
</dbReference>
<accession>A0ABN1HYZ8</accession>
<organism evidence="7 8">
    <name type="scientific">Sphingomonas insulae</name>
    <dbReference type="NCBI Taxonomy" id="424800"/>
    <lineage>
        <taxon>Bacteria</taxon>
        <taxon>Pseudomonadati</taxon>
        <taxon>Pseudomonadota</taxon>
        <taxon>Alphaproteobacteria</taxon>
        <taxon>Sphingomonadales</taxon>
        <taxon>Sphingomonadaceae</taxon>
        <taxon>Sphingomonas</taxon>
    </lineage>
</organism>
<protein>
    <submittedName>
        <fullName evidence="7">RDD family protein</fullName>
    </submittedName>
</protein>
<keyword evidence="8" id="KW-1185">Reference proteome</keyword>
<feature type="domain" description="RDD" evidence="6">
    <location>
        <begin position="30"/>
        <end position="180"/>
    </location>
</feature>
<feature type="transmembrane region" description="Helical" evidence="5">
    <location>
        <begin position="148"/>
        <end position="167"/>
    </location>
</feature>
<feature type="transmembrane region" description="Helical" evidence="5">
    <location>
        <begin position="71"/>
        <end position="88"/>
    </location>
</feature>
<evidence type="ECO:0000256" key="4">
    <source>
        <dbReference type="ARBA" id="ARBA00023136"/>
    </source>
</evidence>
<proteinExistence type="predicted"/>
<dbReference type="PANTHER" id="PTHR38480">
    <property type="entry name" value="SLR0254 PROTEIN"/>
    <property type="match status" value="1"/>
</dbReference>
<keyword evidence="4 5" id="KW-0472">Membrane</keyword>
<evidence type="ECO:0000313" key="7">
    <source>
        <dbReference type="EMBL" id="GAA0674646.1"/>
    </source>
</evidence>
<feature type="transmembrane region" description="Helical" evidence="5">
    <location>
        <begin position="36"/>
        <end position="59"/>
    </location>
</feature>
<dbReference type="Pfam" id="PF06271">
    <property type="entry name" value="RDD"/>
    <property type="match status" value="1"/>
</dbReference>
<comment type="caution">
    <text evidence="7">The sequence shown here is derived from an EMBL/GenBank/DDBJ whole genome shotgun (WGS) entry which is preliminary data.</text>
</comment>
<dbReference type="InterPro" id="IPR010432">
    <property type="entry name" value="RDD"/>
</dbReference>
<evidence type="ECO:0000256" key="2">
    <source>
        <dbReference type="ARBA" id="ARBA00022692"/>
    </source>
</evidence>